<proteinExistence type="predicted"/>
<gene>
    <name evidence="4" type="ORF">KP79_PYT10658</name>
</gene>
<dbReference type="CDD" id="cd09487">
    <property type="entry name" value="SAM_superfamily"/>
    <property type="match status" value="1"/>
</dbReference>
<sequence length="1164" mass="127692">MPSLIKRLSNDKTQSPREAVQDSPIRQPPEPQVNSWVIDSSDLPPNPGGGDAQQTTRSHQHEGSSGHQIEANQRQVHVSPSRNLHSFGTSPSRAGARSRMMAPSLSLPAKTGRSRGAPRIRYNRTPVRFTVCGEWALKECEDHTTWANELLKSDNPKDKSVPIVDLRKSVGDGTTLVTLTEKVYGSTVPGVQEEITCKGDRTENISHCLTFLQSQGVDLAGIDADDLADGNLKSALLLVGNIRSHLDLKKGESQATIQHVPDQTPTDKRGVAMPGTVTHNPGAHGLSNGTTVRRTFITSAEDLLPGSLSTNNERQGMHETIISMTELGSNGVSQHGVDGRQDHSSNNNNNIRRSRPLSAGAKPPGTPTPKPNTQPVPGTVSNAWTTEGQKSKGVDRSSLSVEDRLKSLIGSPSTNNSTRDLHHASKSFDDGELLLPPPPQPKSKMGVTVQGGGGYSRYPGEGHYNNSYVPSQPDERWQGSRSEAILDRQQMGAGPPEQGEGNRYWPHPGANTNPAFSDIPSALDRSPGPPINRNPMGGSELRDAWNKMYGRPGRPEMPGMSRPVNSPAKNNQYPHLQQVVLPAVPSPHVSSDLPGRYSAPAITSSRTSPMGQSSSTQGQGSNSSHSGLEVDTGVSTFQTFGKSSDQSDNSPSQSTSPSGLTIGPASKYPDNGGNKPIVRHKPGVPPKPFNREDLRDSRTKSPASFSADYREDVPPVGLKSKITGRSITPFSMNDPFGRESNYNQTFTNGGFTTSTLGSEGPGDVQASIFDYVTPSEASSRSVTPPLPPLSNSESESELSSPHVSPRLQRSASADIFSTQKTPDLLSNTRPNNDPRSRKGPASHLNYRQDRKHSRGQRFGKPPTGRILINGRMEGGFTNDLRESAGDESDLPFDIEDTILTVESHDTEPVKLRDFPQPPGDIDNMKNKMDNLEGMYQDIMKVLGVDRETVTTVMNRVPRRRWSIGSSDTSSLRRPVKKGRGSSTTTNMGGHHRHHHYSHRDIKAINRRFQRLESHVVTLARSVAHLSSELRSHSAMSHELEALRKEIREVRDIRQTAAQRTPMLHELNDLDRFRGWVPSLTNPKRVNKLTKFFGQEPPLLQLFLKKLGYEKYSSNFENEHIGMIELPYMTEDRLEKIGVPMGPRLRILQEAQMCFRQENFNIYIV</sequence>
<accession>A0A210QF12</accession>
<feature type="compositionally biased region" description="Basic and acidic residues" evidence="2">
    <location>
        <begin position="389"/>
        <end position="406"/>
    </location>
</feature>
<dbReference type="PROSITE" id="PS50021">
    <property type="entry name" value="CH"/>
    <property type="match status" value="1"/>
</dbReference>
<feature type="compositionally biased region" description="Polar residues" evidence="2">
    <location>
        <begin position="65"/>
        <end position="92"/>
    </location>
</feature>
<dbReference type="STRING" id="6573.A0A210QF12"/>
<feature type="region of interest" description="Disordered" evidence="2">
    <location>
        <begin position="775"/>
        <end position="865"/>
    </location>
</feature>
<dbReference type="Proteomes" id="UP000242188">
    <property type="component" value="Unassembled WGS sequence"/>
</dbReference>
<feature type="region of interest" description="Disordered" evidence="2">
    <location>
        <begin position="963"/>
        <end position="997"/>
    </location>
</feature>
<organism evidence="4 5">
    <name type="scientific">Mizuhopecten yessoensis</name>
    <name type="common">Japanese scallop</name>
    <name type="synonym">Patinopecten yessoensis</name>
    <dbReference type="NCBI Taxonomy" id="6573"/>
    <lineage>
        <taxon>Eukaryota</taxon>
        <taxon>Metazoa</taxon>
        <taxon>Spiralia</taxon>
        <taxon>Lophotrochozoa</taxon>
        <taxon>Mollusca</taxon>
        <taxon>Bivalvia</taxon>
        <taxon>Autobranchia</taxon>
        <taxon>Pteriomorphia</taxon>
        <taxon>Pectinida</taxon>
        <taxon>Pectinoidea</taxon>
        <taxon>Pectinidae</taxon>
        <taxon>Mizuhopecten</taxon>
    </lineage>
</organism>
<keyword evidence="5" id="KW-1185">Reference proteome</keyword>
<feature type="region of interest" description="Disordered" evidence="2">
    <location>
        <begin position="1"/>
        <end position="117"/>
    </location>
</feature>
<dbReference type="InterPro" id="IPR036872">
    <property type="entry name" value="CH_dom_sf"/>
</dbReference>
<feature type="domain" description="Calponin-homology (CH)" evidence="3">
    <location>
        <begin position="137"/>
        <end position="247"/>
    </location>
</feature>
<dbReference type="SMART" id="SM00033">
    <property type="entry name" value="CH"/>
    <property type="match status" value="1"/>
</dbReference>
<feature type="compositionally biased region" description="Basic and acidic residues" evidence="2">
    <location>
        <begin position="419"/>
        <end position="429"/>
    </location>
</feature>
<feature type="compositionally biased region" description="Polar residues" evidence="2">
    <location>
        <begin position="633"/>
        <end position="642"/>
    </location>
</feature>
<feature type="compositionally biased region" description="Low complexity" evidence="2">
    <location>
        <begin position="643"/>
        <end position="658"/>
    </location>
</feature>
<feature type="compositionally biased region" description="Polar residues" evidence="2">
    <location>
        <begin position="740"/>
        <end position="757"/>
    </location>
</feature>
<dbReference type="EMBL" id="NEDP02003995">
    <property type="protein sequence ID" value="OWF47211.1"/>
    <property type="molecule type" value="Genomic_DNA"/>
</dbReference>
<feature type="compositionally biased region" description="Low complexity" evidence="2">
    <location>
        <begin position="608"/>
        <end position="627"/>
    </location>
</feature>
<evidence type="ECO:0000313" key="4">
    <source>
        <dbReference type="EMBL" id="OWF47211.1"/>
    </source>
</evidence>
<dbReference type="SMART" id="SM00454">
    <property type="entry name" value="SAM"/>
    <property type="match status" value="1"/>
</dbReference>
<feature type="compositionally biased region" description="Polar residues" evidence="2">
    <location>
        <begin position="375"/>
        <end position="388"/>
    </location>
</feature>
<dbReference type="InterPro" id="IPR001715">
    <property type="entry name" value="CH_dom"/>
</dbReference>
<name>A0A210QF12_MIZYE</name>
<feature type="region of interest" description="Disordered" evidence="2">
    <location>
        <begin position="329"/>
        <end position="480"/>
    </location>
</feature>
<evidence type="ECO:0000256" key="1">
    <source>
        <dbReference type="SAM" id="Coils"/>
    </source>
</evidence>
<dbReference type="SUPFAM" id="SSF47769">
    <property type="entry name" value="SAM/Pointed domain"/>
    <property type="match status" value="1"/>
</dbReference>
<evidence type="ECO:0000313" key="5">
    <source>
        <dbReference type="Proteomes" id="UP000242188"/>
    </source>
</evidence>
<feature type="region of interest" description="Disordered" evidence="2">
    <location>
        <begin position="585"/>
        <end position="762"/>
    </location>
</feature>
<feature type="compositionally biased region" description="Polar residues" evidence="2">
    <location>
        <begin position="807"/>
        <end position="833"/>
    </location>
</feature>
<dbReference type="AlphaFoldDB" id="A0A210QF12"/>
<comment type="caution">
    <text evidence="4">The sequence shown here is derived from an EMBL/GenBank/DDBJ whole genome shotgun (WGS) entry which is preliminary data.</text>
</comment>
<dbReference type="SUPFAM" id="SSF47576">
    <property type="entry name" value="Calponin-homology domain, CH-domain"/>
    <property type="match status" value="1"/>
</dbReference>
<dbReference type="Gene3D" id="1.10.418.10">
    <property type="entry name" value="Calponin-like domain"/>
    <property type="match status" value="1"/>
</dbReference>
<dbReference type="CDD" id="cd21212">
    <property type="entry name" value="CH_NAV2-like"/>
    <property type="match status" value="1"/>
</dbReference>
<keyword evidence="1" id="KW-0175">Coiled coil</keyword>
<dbReference type="Gene3D" id="1.10.150.50">
    <property type="entry name" value="Transcription Factor, Ets-1"/>
    <property type="match status" value="1"/>
</dbReference>
<dbReference type="Pfam" id="PF00536">
    <property type="entry name" value="SAM_1"/>
    <property type="match status" value="1"/>
</dbReference>
<feature type="coiled-coil region" evidence="1">
    <location>
        <begin position="1032"/>
        <end position="1059"/>
    </location>
</feature>
<feature type="compositionally biased region" description="Pro residues" evidence="2">
    <location>
        <begin position="364"/>
        <end position="374"/>
    </location>
</feature>
<dbReference type="InterPro" id="IPR001660">
    <property type="entry name" value="SAM"/>
</dbReference>
<feature type="compositionally biased region" description="Low complexity" evidence="2">
    <location>
        <begin position="789"/>
        <end position="805"/>
    </location>
</feature>
<reference evidence="4 5" key="1">
    <citation type="journal article" date="2017" name="Nat. Ecol. Evol.">
        <title>Scallop genome provides insights into evolution of bilaterian karyotype and development.</title>
        <authorList>
            <person name="Wang S."/>
            <person name="Zhang J."/>
            <person name="Jiao W."/>
            <person name="Li J."/>
            <person name="Xun X."/>
            <person name="Sun Y."/>
            <person name="Guo X."/>
            <person name="Huan P."/>
            <person name="Dong B."/>
            <person name="Zhang L."/>
            <person name="Hu X."/>
            <person name="Sun X."/>
            <person name="Wang J."/>
            <person name="Zhao C."/>
            <person name="Wang Y."/>
            <person name="Wang D."/>
            <person name="Huang X."/>
            <person name="Wang R."/>
            <person name="Lv J."/>
            <person name="Li Y."/>
            <person name="Zhang Z."/>
            <person name="Liu B."/>
            <person name="Lu W."/>
            <person name="Hui Y."/>
            <person name="Liang J."/>
            <person name="Zhou Z."/>
            <person name="Hou R."/>
            <person name="Li X."/>
            <person name="Liu Y."/>
            <person name="Li H."/>
            <person name="Ning X."/>
            <person name="Lin Y."/>
            <person name="Zhao L."/>
            <person name="Xing Q."/>
            <person name="Dou J."/>
            <person name="Li Y."/>
            <person name="Mao J."/>
            <person name="Guo H."/>
            <person name="Dou H."/>
            <person name="Li T."/>
            <person name="Mu C."/>
            <person name="Jiang W."/>
            <person name="Fu Q."/>
            <person name="Fu X."/>
            <person name="Miao Y."/>
            <person name="Liu J."/>
            <person name="Yu Q."/>
            <person name="Li R."/>
            <person name="Liao H."/>
            <person name="Li X."/>
            <person name="Kong Y."/>
            <person name="Jiang Z."/>
            <person name="Chourrout D."/>
            <person name="Li R."/>
            <person name="Bao Z."/>
        </authorList>
    </citation>
    <scope>NUCLEOTIDE SEQUENCE [LARGE SCALE GENOMIC DNA]</scope>
    <source>
        <strain evidence="4 5">PY_sf001</strain>
    </source>
</reference>
<protein>
    <submittedName>
        <fullName evidence="4">Neuron navigator 3</fullName>
    </submittedName>
</protein>
<dbReference type="OrthoDB" id="8188202at2759"/>
<dbReference type="InterPro" id="IPR013761">
    <property type="entry name" value="SAM/pointed_sf"/>
</dbReference>
<feature type="region of interest" description="Disordered" evidence="2">
    <location>
        <begin position="549"/>
        <end position="571"/>
    </location>
</feature>
<dbReference type="Pfam" id="PF00307">
    <property type="entry name" value="CH"/>
    <property type="match status" value="1"/>
</dbReference>
<evidence type="ECO:0000259" key="3">
    <source>
        <dbReference type="PROSITE" id="PS50021"/>
    </source>
</evidence>
<feature type="compositionally biased region" description="Basic and acidic residues" evidence="2">
    <location>
        <begin position="689"/>
        <end position="699"/>
    </location>
</feature>
<evidence type="ECO:0000256" key="2">
    <source>
        <dbReference type="SAM" id="MobiDB-lite"/>
    </source>
</evidence>